<sequence>MKRLIAITLILIAAVAWVTVKYFNSLGTAGMHAGNVIRTIPDNAALVFEFTNENSLYDIYKGNTLLGNLVGEEKLIDLDTIKNRLINNPALNKAFDNRNIFISIHPAKDGEVRMLLTTSVKDVPLRAFEELAKQRNTGMLITPLRIGEKSGYNIYFQSLKKRLYLLYSGNNVFSASFSKELINDAANYKPQREQHVFMLLPDQQNANSLINLYVNYQHLDPLFGQLFKENTDIFKPFRMLPALAALNINFKNNAVMFAGYTNIETNKPGSYLNIFANQQPIVNNLKDIYPSTTAYAIDMAISNSPQFFADLSTFQQKAGLQKEKNALLAKVKQETGINIKPEFEKLVSNEFGVVITRFQERFAIITVKNGSLLRPFMTNISTMVTDDIGQFKFQKLPYFLLGDAFSAFRRPYFRIIDNYLILANSQTELTSYADTYLNRKFLSKTNSYLPFDDLLAERSNISFFLHFKNAQQILKQSLKDDFYLSYKDNDLSWRNFYAASFQFGATDKNFYTNFCLLKNTPDSTASPKND</sequence>
<evidence type="ECO:0008006" key="3">
    <source>
        <dbReference type="Google" id="ProtNLM"/>
    </source>
</evidence>
<dbReference type="OrthoDB" id="1093345at2"/>
<dbReference type="AlphaFoldDB" id="A0A563U6X0"/>
<keyword evidence="2" id="KW-1185">Reference proteome</keyword>
<protein>
    <recommendedName>
        <fullName evidence="3">DUF3352 domain-containing protein</fullName>
    </recommendedName>
</protein>
<evidence type="ECO:0000313" key="2">
    <source>
        <dbReference type="Proteomes" id="UP000318010"/>
    </source>
</evidence>
<dbReference type="RefSeq" id="WP_146270392.1">
    <property type="nucleotide sequence ID" value="NZ_VOEI01000002.1"/>
</dbReference>
<reference evidence="1 2" key="1">
    <citation type="submission" date="2019-07" db="EMBL/GenBank/DDBJ databases">
        <authorList>
            <person name="Kim J."/>
        </authorList>
    </citation>
    <scope>NUCLEOTIDE SEQUENCE [LARGE SCALE GENOMIC DNA]</scope>
    <source>
        <strain evidence="1 2">MJ1a</strain>
    </source>
</reference>
<dbReference type="Proteomes" id="UP000318010">
    <property type="component" value="Unassembled WGS sequence"/>
</dbReference>
<name>A0A563U6X0_9SPHI</name>
<evidence type="ECO:0000313" key="1">
    <source>
        <dbReference type="EMBL" id="TWR27101.1"/>
    </source>
</evidence>
<gene>
    <name evidence="1" type="ORF">FPZ42_08695</name>
</gene>
<organism evidence="1 2">
    <name type="scientific">Mucilaginibacter achroorhodeus</name>
    <dbReference type="NCBI Taxonomy" id="2599294"/>
    <lineage>
        <taxon>Bacteria</taxon>
        <taxon>Pseudomonadati</taxon>
        <taxon>Bacteroidota</taxon>
        <taxon>Sphingobacteriia</taxon>
        <taxon>Sphingobacteriales</taxon>
        <taxon>Sphingobacteriaceae</taxon>
        <taxon>Mucilaginibacter</taxon>
    </lineage>
</organism>
<proteinExistence type="predicted"/>
<accession>A0A563U6X0</accession>
<comment type="caution">
    <text evidence="1">The sequence shown here is derived from an EMBL/GenBank/DDBJ whole genome shotgun (WGS) entry which is preliminary data.</text>
</comment>
<dbReference type="EMBL" id="VOEI01000002">
    <property type="protein sequence ID" value="TWR27101.1"/>
    <property type="molecule type" value="Genomic_DNA"/>
</dbReference>